<reference evidence="2" key="2">
    <citation type="submission" date="2020-10" db="UniProtKB">
        <authorList>
            <consortium name="WormBaseParasite"/>
        </authorList>
    </citation>
    <scope>IDENTIFICATION</scope>
</reference>
<evidence type="ECO:0000313" key="1">
    <source>
        <dbReference type="Proteomes" id="UP000492821"/>
    </source>
</evidence>
<evidence type="ECO:0000313" key="2">
    <source>
        <dbReference type="WBParaSite" id="Pan_g9682.t1"/>
    </source>
</evidence>
<proteinExistence type="predicted"/>
<sequence>MMTNPGMDGSPKNECLRPEGNFRFCAPNTVYCLEAKLTEATMPLACPIGRESGFELILCVFLCCVRRLHAPSGLSVRFGSTFTPFVPFDFVLFDLYDITP</sequence>
<name>A0A7E4WDU7_PANRE</name>
<reference evidence="1" key="1">
    <citation type="journal article" date="2013" name="Genetics">
        <title>The draft genome and transcriptome of Panagrellus redivivus are shaped by the harsh demands of a free-living lifestyle.</title>
        <authorList>
            <person name="Srinivasan J."/>
            <person name="Dillman A.R."/>
            <person name="Macchietto M.G."/>
            <person name="Heikkinen L."/>
            <person name="Lakso M."/>
            <person name="Fracchia K.M."/>
            <person name="Antoshechkin I."/>
            <person name="Mortazavi A."/>
            <person name="Wong G."/>
            <person name="Sternberg P.W."/>
        </authorList>
    </citation>
    <scope>NUCLEOTIDE SEQUENCE [LARGE SCALE GENOMIC DNA]</scope>
    <source>
        <strain evidence="1">MT8872</strain>
    </source>
</reference>
<protein>
    <submittedName>
        <fullName evidence="2">Uncharacterized protein</fullName>
    </submittedName>
</protein>
<dbReference type="AlphaFoldDB" id="A0A7E4WDU7"/>
<keyword evidence="1" id="KW-1185">Reference proteome</keyword>
<accession>A0A7E4WDU7</accession>
<dbReference type="WBParaSite" id="Pan_g9682.t1">
    <property type="protein sequence ID" value="Pan_g9682.t1"/>
    <property type="gene ID" value="Pan_g9682"/>
</dbReference>
<organism evidence="1 2">
    <name type="scientific">Panagrellus redivivus</name>
    <name type="common">Microworm</name>
    <dbReference type="NCBI Taxonomy" id="6233"/>
    <lineage>
        <taxon>Eukaryota</taxon>
        <taxon>Metazoa</taxon>
        <taxon>Ecdysozoa</taxon>
        <taxon>Nematoda</taxon>
        <taxon>Chromadorea</taxon>
        <taxon>Rhabditida</taxon>
        <taxon>Tylenchina</taxon>
        <taxon>Panagrolaimomorpha</taxon>
        <taxon>Panagrolaimoidea</taxon>
        <taxon>Panagrolaimidae</taxon>
        <taxon>Panagrellus</taxon>
    </lineage>
</organism>
<dbReference type="Proteomes" id="UP000492821">
    <property type="component" value="Unassembled WGS sequence"/>
</dbReference>